<accession>A0A512NNJ4</accession>
<evidence type="ECO:0000313" key="1">
    <source>
        <dbReference type="EMBL" id="GEP60514.1"/>
    </source>
</evidence>
<dbReference type="RefSeq" id="WP_147155854.1">
    <property type="nucleotide sequence ID" value="NZ_BKAJ01000167.1"/>
</dbReference>
<reference evidence="1 2" key="1">
    <citation type="submission" date="2019-07" db="EMBL/GenBank/DDBJ databases">
        <title>Whole genome shotgun sequence of Reyranella soli NBRC 108950.</title>
        <authorList>
            <person name="Hosoyama A."/>
            <person name="Uohara A."/>
            <person name="Ohji S."/>
            <person name="Ichikawa N."/>
        </authorList>
    </citation>
    <scope>NUCLEOTIDE SEQUENCE [LARGE SCALE GENOMIC DNA]</scope>
    <source>
        <strain evidence="1 2">NBRC 108950</strain>
    </source>
</reference>
<organism evidence="1 2">
    <name type="scientific">Reyranella soli</name>
    <dbReference type="NCBI Taxonomy" id="1230389"/>
    <lineage>
        <taxon>Bacteria</taxon>
        <taxon>Pseudomonadati</taxon>
        <taxon>Pseudomonadota</taxon>
        <taxon>Alphaproteobacteria</taxon>
        <taxon>Hyphomicrobiales</taxon>
        <taxon>Reyranellaceae</taxon>
        <taxon>Reyranella</taxon>
    </lineage>
</organism>
<gene>
    <name evidence="1" type="ORF">RSO01_76800</name>
</gene>
<keyword evidence="2" id="KW-1185">Reference proteome</keyword>
<comment type="caution">
    <text evidence="1">The sequence shown here is derived from an EMBL/GenBank/DDBJ whole genome shotgun (WGS) entry which is preliminary data.</text>
</comment>
<dbReference type="OrthoDB" id="8112331at2"/>
<evidence type="ECO:0000313" key="2">
    <source>
        <dbReference type="Proteomes" id="UP000321058"/>
    </source>
</evidence>
<dbReference type="EMBL" id="BKAJ01000167">
    <property type="protein sequence ID" value="GEP60514.1"/>
    <property type="molecule type" value="Genomic_DNA"/>
</dbReference>
<proteinExistence type="predicted"/>
<protein>
    <submittedName>
        <fullName evidence="1">Uncharacterized protein</fullName>
    </submittedName>
</protein>
<sequence length="909" mass="101729">MVESLYLSEEDRPLLQSVIVFLEKRLAELGTVEWALRLTPAQRIERIAVREVLGSPQTSIPELPWGQAWRLIEESWSNEQIVGQRTEIFSIQKRLKAGDRSGAINRAIVRLVEPRLKVEPVDDWRWQFIKKPKRPRTVDHLLSASLTSGDLLDVEKLKLTEISDVQFLNALARGLEAAVDHGLDVGRRIGWDAERSFWRLGSLYRVYYTQAGTASGQEADPDAHHTGIAPSVKLLHAVVSRIAVVDHKSAVAFIRQWRITPSPIYLRLWAAMARGRDLVGPQEVGAFLQRVDDRQFWDLGAFPEISELRATRFDELTKEIQRTVVARIRRGPPRSFWPRNVEVDKLKNARLFWTIRELRRIVTAGGRLPEDVNTWLQEHLKQFSELASMDIDEGFPEGAIVRGVPANPDERFDVIDGPARLRALEMVLSISSGGWEDPADRANDWIMSARNADLVLDDFEKSGSADSFPRVWERFGWAHKPSPRKDGESPAVDLEQTATRVLRLLQGLSDETIAVAIEGVSAWFDSWGVQVAVSPTGWAVWLRIWPIAVEVTNKQKDEEEEDFGTAVADSKAEPAHLDTLNNPAGRLVGVFLQGCPTLSGADAPFSHQTILGRVRDAAIQAEGRSGLIAKYRMIEALPYFLRADRNWAQKHLIEPLFHDDSAAIALWRAIARRTHFTDVLTIIGPAMVERAADSRLGRETRRMLVFSIVVECLHALRESRPPAIPNSRTQQMLRSIDDETRAAAANAVHQFVQELSKNQADSEEALSAAELFRTAAAPFLKNVWPQERSLATPGVSKAFADLPAASNGAFAEAVDVIERFLVPFDGWSMVDYGLYGDEGNDANKRRKLEMIDDGAKAKAFLRLLDLTIGTTEGAIIPWNLTEALEQIRSNDPGLAESPAFARLATAARR</sequence>
<dbReference type="AlphaFoldDB" id="A0A512NNJ4"/>
<name>A0A512NNJ4_9HYPH</name>
<dbReference type="Proteomes" id="UP000321058">
    <property type="component" value="Unassembled WGS sequence"/>
</dbReference>